<organism evidence="1 2">
    <name type="scientific">Corynebacterium matruchotii ATCC 33806</name>
    <dbReference type="NCBI Taxonomy" id="566549"/>
    <lineage>
        <taxon>Bacteria</taxon>
        <taxon>Bacillati</taxon>
        <taxon>Actinomycetota</taxon>
        <taxon>Actinomycetes</taxon>
        <taxon>Mycobacteriales</taxon>
        <taxon>Corynebacteriaceae</taxon>
        <taxon>Corynebacterium</taxon>
    </lineage>
</organism>
<dbReference type="HOGENOM" id="CLU_3166972_0_0_11"/>
<gene>
    <name evidence="1" type="ORF">CORMATOL_00881</name>
</gene>
<protein>
    <submittedName>
        <fullName evidence="1">Uncharacterized protein</fullName>
    </submittedName>
</protein>
<dbReference type="EMBL" id="ACEB01000013">
    <property type="protein sequence ID" value="EEG27564.1"/>
    <property type="molecule type" value="Genomic_DNA"/>
</dbReference>
<evidence type="ECO:0000313" key="2">
    <source>
        <dbReference type="Proteomes" id="UP000006247"/>
    </source>
</evidence>
<comment type="caution">
    <text evidence="1">The sequence shown here is derived from an EMBL/GenBank/DDBJ whole genome shotgun (WGS) entry which is preliminary data.</text>
</comment>
<accession>C0E1N0</accession>
<sequence>MHCAQLIGLWINNIGFAAVFLAIFRHLAGLRQHVEIMGFFHDFSHCV</sequence>
<name>C0E1N0_9CORY</name>
<dbReference type="Proteomes" id="UP000006247">
    <property type="component" value="Unassembled WGS sequence"/>
</dbReference>
<dbReference type="AlphaFoldDB" id="C0E1N0"/>
<proteinExistence type="predicted"/>
<evidence type="ECO:0000313" key="1">
    <source>
        <dbReference type="EMBL" id="EEG27564.1"/>
    </source>
</evidence>
<reference evidence="1 2" key="1">
    <citation type="submission" date="2009-01" db="EMBL/GenBank/DDBJ databases">
        <authorList>
            <person name="Fulton L."/>
            <person name="Clifton S."/>
            <person name="Chinwalla A.T."/>
            <person name="Mitreva M."/>
            <person name="Sodergren E."/>
            <person name="Weinstock G."/>
            <person name="Clifton S."/>
            <person name="Dooling D.J."/>
            <person name="Fulton B."/>
            <person name="Minx P."/>
            <person name="Pepin K.H."/>
            <person name="Johnson M."/>
            <person name="Bhonagiri V."/>
            <person name="Nash W.E."/>
            <person name="Mardis E.R."/>
            <person name="Wilson R.K."/>
        </authorList>
    </citation>
    <scope>NUCLEOTIDE SEQUENCE [LARGE SCALE GENOMIC DNA]</scope>
    <source>
        <strain evidence="1 2">ATCC 33806</strain>
    </source>
</reference>